<dbReference type="Pfam" id="PF00311">
    <property type="entry name" value="PEPcase"/>
    <property type="match status" value="1"/>
</dbReference>
<evidence type="ECO:0000256" key="1">
    <source>
        <dbReference type="ARBA" id="ARBA00003670"/>
    </source>
</evidence>
<sequence length="897" mass="99772">MTNILEFALDKIDADLHFLMARLREMLEETGEKERARRLPFVGDEPVSVRDAGDVAALTLAFQLLNLIEENASAQARRQREEGQGLLREPGLWGQNLRQLVELGLSPQAIADGLAEVRVEPVLTAHPTEAKPADVLGQQRQLYLLLVRRENQMWTPSEQEDIGDEIKATLERIWRTSKFLQKKPGIADERQNALHYLRNVFPEVLPWLDARLRHAWVEAGLDPQLLGERMPELRFGNWIGGDRDGHPLVTGEVTRETLTEFRKAALDVHREKLTRLAKQLPLSDLIQPAPESLREALGKMRERLGEDAGRVAARFPGEPWRQFVHEMIAWLEHYASPRELIADLGVLTQSLEEIGAGRLARTSVLPVVRAVKTFGFHLAALDVRQNSKFHDHALAQLLSAAGIDGAGFPDWDEARRRALLDAELRSARPLAPVGASVGEQADKTLAALRALAQYRDAHGLDGLGSLIVSMTRNVSDLLVVYLLAREVGLARMTPQGLVCDMPVVPLFETLEDLEAAPRILEGFIDHPVTKASLAAMRARGDGQVEVMLGYSDSCKDGGILASQWAVRRAQEKITGALKSHGQSIRFFHGRGGTVSRGAGPMHRFLEALPHGSLSGHVRVTEQGETITQKFANRITATYNLELMLAGVAATTMRHRFAPPPRDEELGVIIDRLAASSRDAYRKLLAEDGFIDYFAEATPIDALEVAHIGSRPARRTGRRSLEDLRAIPWVFSWNQSRHYLPGWYGLGTALEALSQSDEQAFQHVKEEAQRDPFLRYVMKNVESAVASTALDIVAQYANLVGDAAVREKIFGLVAAEHRRTLAMIEQIFGEPLSERRPRMWRTLRLRDEGLRAVHAFQINVLREWRMCKGEGDVAGENAILPSVLLSLNAVASGLRTTG</sequence>
<keyword evidence="4" id="KW-0456">Lyase</keyword>
<dbReference type="GO" id="GO:0008964">
    <property type="term" value="F:phosphoenolpyruvate carboxylase activity"/>
    <property type="evidence" value="ECO:0007669"/>
    <property type="project" value="UniProtKB-EC"/>
</dbReference>
<dbReference type="Gene3D" id="1.20.1440.90">
    <property type="entry name" value="Phosphoenolpyruvate/pyruvate domain"/>
    <property type="match status" value="1"/>
</dbReference>
<dbReference type="SUPFAM" id="SSF51621">
    <property type="entry name" value="Phosphoenolpyruvate/pyruvate domain"/>
    <property type="match status" value="1"/>
</dbReference>
<name>A0ABZ2KHN8_9BACT</name>
<dbReference type="InterPro" id="IPR021135">
    <property type="entry name" value="PEP_COase"/>
</dbReference>
<dbReference type="RefSeq" id="WP_394847688.1">
    <property type="nucleotide sequence ID" value="NZ_CP089982.1"/>
</dbReference>
<evidence type="ECO:0000256" key="2">
    <source>
        <dbReference type="ARBA" id="ARBA00022419"/>
    </source>
</evidence>
<accession>A0ABZ2KHN8</accession>
<keyword evidence="5" id="KW-1185">Reference proteome</keyword>
<dbReference type="PROSITE" id="PS00393">
    <property type="entry name" value="PEPCASE_2"/>
    <property type="match status" value="1"/>
</dbReference>
<organism evidence="4 5">
    <name type="scientific">Pendulispora brunnea</name>
    <dbReference type="NCBI Taxonomy" id="2905690"/>
    <lineage>
        <taxon>Bacteria</taxon>
        <taxon>Pseudomonadati</taxon>
        <taxon>Myxococcota</taxon>
        <taxon>Myxococcia</taxon>
        <taxon>Myxococcales</taxon>
        <taxon>Sorangiineae</taxon>
        <taxon>Pendulisporaceae</taxon>
        <taxon>Pendulispora</taxon>
    </lineage>
</organism>
<dbReference type="InterPro" id="IPR033129">
    <property type="entry name" value="PEPCASE_His_AS"/>
</dbReference>
<evidence type="ECO:0000313" key="5">
    <source>
        <dbReference type="Proteomes" id="UP001379533"/>
    </source>
</evidence>
<comment type="function">
    <text evidence="1">Forms oxaloacetate, a four-carbon dicarboxylic acid source for the tricarboxylic acid cycle.</text>
</comment>
<evidence type="ECO:0000256" key="3">
    <source>
        <dbReference type="PROSITE-ProRule" id="PRU10112"/>
    </source>
</evidence>
<protein>
    <recommendedName>
        <fullName evidence="2">Phosphoenolpyruvate carboxylase</fullName>
    </recommendedName>
</protein>
<reference evidence="4 5" key="1">
    <citation type="submission" date="2021-12" db="EMBL/GenBank/DDBJ databases">
        <title>Discovery of the Pendulisporaceae a myxobacterial family with distinct sporulation behavior and unique specialized metabolism.</title>
        <authorList>
            <person name="Garcia R."/>
            <person name="Popoff A."/>
            <person name="Bader C.D."/>
            <person name="Loehr J."/>
            <person name="Walesch S."/>
            <person name="Walt C."/>
            <person name="Boldt J."/>
            <person name="Bunk B."/>
            <person name="Haeckl F.J.F.P.J."/>
            <person name="Gunesch A.P."/>
            <person name="Birkelbach J."/>
            <person name="Nuebel U."/>
            <person name="Pietschmann T."/>
            <person name="Bach T."/>
            <person name="Mueller R."/>
        </authorList>
    </citation>
    <scope>NUCLEOTIDE SEQUENCE [LARGE SCALE GENOMIC DNA]</scope>
    <source>
        <strain evidence="4 5">MSr12523</strain>
    </source>
</reference>
<evidence type="ECO:0000313" key="4">
    <source>
        <dbReference type="EMBL" id="WXA97072.1"/>
    </source>
</evidence>
<dbReference type="Proteomes" id="UP001379533">
    <property type="component" value="Chromosome"/>
</dbReference>
<dbReference type="PRINTS" id="PR00150">
    <property type="entry name" value="PEPCARBXLASE"/>
</dbReference>
<dbReference type="PANTHER" id="PTHR30523:SF32">
    <property type="entry name" value="PHOSPHOENOLPYRUVATE CARBOXYLASE"/>
    <property type="match status" value="1"/>
</dbReference>
<feature type="active site" evidence="3">
    <location>
        <position position="555"/>
    </location>
</feature>
<dbReference type="EMBL" id="CP089982">
    <property type="protein sequence ID" value="WXA97072.1"/>
    <property type="molecule type" value="Genomic_DNA"/>
</dbReference>
<dbReference type="InterPro" id="IPR015813">
    <property type="entry name" value="Pyrv/PenolPyrv_kinase-like_dom"/>
</dbReference>
<proteinExistence type="predicted"/>
<gene>
    <name evidence="4" type="ORF">LZC95_09520</name>
</gene>
<dbReference type="PANTHER" id="PTHR30523">
    <property type="entry name" value="PHOSPHOENOLPYRUVATE CARBOXYLASE"/>
    <property type="match status" value="1"/>
</dbReference>